<dbReference type="InterPro" id="IPR013324">
    <property type="entry name" value="RNA_pol_sigma_r3/r4-like"/>
</dbReference>
<dbReference type="Pfam" id="PF08281">
    <property type="entry name" value="Sigma70_r4_2"/>
    <property type="match status" value="1"/>
</dbReference>
<evidence type="ECO:0000259" key="1">
    <source>
        <dbReference type="Pfam" id="PF08281"/>
    </source>
</evidence>
<organism evidence="2 3">
    <name type="scientific">Eisenbergiella massiliensis</name>
    <dbReference type="NCBI Taxonomy" id="1720294"/>
    <lineage>
        <taxon>Bacteria</taxon>
        <taxon>Bacillati</taxon>
        <taxon>Bacillota</taxon>
        <taxon>Clostridia</taxon>
        <taxon>Lachnospirales</taxon>
        <taxon>Lachnospiraceae</taxon>
        <taxon>Eisenbergiella</taxon>
    </lineage>
</organism>
<dbReference type="Proteomes" id="UP000261166">
    <property type="component" value="Unassembled WGS sequence"/>
</dbReference>
<accession>A0A3E3IIH8</accession>
<dbReference type="InterPro" id="IPR013249">
    <property type="entry name" value="RNA_pol_sigma70_r4_t2"/>
</dbReference>
<protein>
    <submittedName>
        <fullName evidence="2">Sigma-70 family RNA polymerase sigma factor</fullName>
    </submittedName>
</protein>
<dbReference type="RefSeq" id="WP_025490940.1">
    <property type="nucleotide sequence ID" value="NZ_JBKVAZ010000019.1"/>
</dbReference>
<dbReference type="GO" id="GO:0016987">
    <property type="term" value="F:sigma factor activity"/>
    <property type="evidence" value="ECO:0007669"/>
    <property type="project" value="InterPro"/>
</dbReference>
<comment type="caution">
    <text evidence="2">The sequence shown here is derived from an EMBL/GenBank/DDBJ whole genome shotgun (WGS) entry which is preliminary data.</text>
</comment>
<evidence type="ECO:0000313" key="3">
    <source>
        <dbReference type="Proteomes" id="UP000261166"/>
    </source>
</evidence>
<gene>
    <name evidence="2" type="ORF">DWY69_23505</name>
</gene>
<dbReference type="EMBL" id="QVLU01000027">
    <property type="protein sequence ID" value="RGE66822.1"/>
    <property type="molecule type" value="Genomic_DNA"/>
</dbReference>
<dbReference type="Gene3D" id="1.10.10.10">
    <property type="entry name" value="Winged helix-like DNA-binding domain superfamily/Winged helix DNA-binding domain"/>
    <property type="match status" value="1"/>
</dbReference>
<reference evidence="2 3" key="1">
    <citation type="submission" date="2018-08" db="EMBL/GenBank/DDBJ databases">
        <title>A genome reference for cultivated species of the human gut microbiota.</title>
        <authorList>
            <person name="Zou Y."/>
            <person name="Xue W."/>
            <person name="Luo G."/>
        </authorList>
    </citation>
    <scope>NUCLEOTIDE SEQUENCE [LARGE SCALE GENOMIC DNA]</scope>
    <source>
        <strain evidence="2 3">AF26-4BH</strain>
    </source>
</reference>
<dbReference type="GO" id="GO:0003677">
    <property type="term" value="F:DNA binding"/>
    <property type="evidence" value="ECO:0007669"/>
    <property type="project" value="InterPro"/>
</dbReference>
<name>A0A3E3IIH8_9FIRM</name>
<dbReference type="SUPFAM" id="SSF88659">
    <property type="entry name" value="Sigma3 and sigma4 domains of RNA polymerase sigma factors"/>
    <property type="match status" value="1"/>
</dbReference>
<dbReference type="InterPro" id="IPR036388">
    <property type="entry name" value="WH-like_DNA-bd_sf"/>
</dbReference>
<evidence type="ECO:0000313" key="2">
    <source>
        <dbReference type="EMBL" id="RGE66822.1"/>
    </source>
</evidence>
<dbReference type="OrthoDB" id="9806818at2"/>
<feature type="domain" description="RNA polymerase sigma factor 70 region 4 type 2" evidence="1">
    <location>
        <begin position="82"/>
        <end position="115"/>
    </location>
</feature>
<dbReference type="AlphaFoldDB" id="A0A3E3IIH8"/>
<dbReference type="GO" id="GO:0006352">
    <property type="term" value="P:DNA-templated transcription initiation"/>
    <property type="evidence" value="ECO:0007669"/>
    <property type="project" value="InterPro"/>
</dbReference>
<sequence>MKPSSFENAIRLQFDCLARKVIGRTVKNYDRELGRRARRETPFCELSEMELNHMGIMDEYSVEFTSFDVFGSEVRIYDERLCEAIKELSEKRRNILLMSYFLEMTDAEIAEVVGMERFSVCRNRLHTLKLIRDMYEED</sequence>
<proteinExistence type="predicted"/>